<evidence type="ECO:0000259" key="3">
    <source>
        <dbReference type="Pfam" id="PF13194"/>
    </source>
</evidence>
<evidence type="ECO:0000256" key="1">
    <source>
        <dbReference type="SAM" id="Phobius"/>
    </source>
</evidence>
<feature type="domain" description="MgtC/SapB/SrpB/YhiD N-terminal" evidence="2">
    <location>
        <begin position="8"/>
        <end position="123"/>
    </location>
</feature>
<reference evidence="4" key="1">
    <citation type="journal article" date="2020" name="mSystems">
        <title>Genome- and Community-Level Interaction Insights into Carbon Utilization and Element Cycling Functions of Hydrothermarchaeota in Hydrothermal Sediment.</title>
        <authorList>
            <person name="Zhou Z."/>
            <person name="Liu Y."/>
            <person name="Xu W."/>
            <person name="Pan J."/>
            <person name="Luo Z.H."/>
            <person name="Li M."/>
        </authorList>
    </citation>
    <scope>NUCLEOTIDE SEQUENCE [LARGE SCALE GENOMIC DNA]</scope>
    <source>
        <strain evidence="4">SpSt-524</strain>
    </source>
</reference>
<dbReference type="PANTHER" id="PTHR39084:SF1">
    <property type="entry name" value="DUF4010 DOMAIN-CONTAINING PROTEIN"/>
    <property type="match status" value="1"/>
</dbReference>
<name>A0A7C3DNW4_MEIRU</name>
<dbReference type="InterPro" id="IPR049177">
    <property type="entry name" value="MgtC_SapB_SrpB_YhiD_N"/>
</dbReference>
<dbReference type="EMBL" id="DSWI01000008">
    <property type="protein sequence ID" value="HFG19272.1"/>
    <property type="molecule type" value="Genomic_DNA"/>
</dbReference>
<dbReference type="InterPro" id="IPR025105">
    <property type="entry name" value="DUF4010"/>
</dbReference>
<keyword evidence="1" id="KW-1133">Transmembrane helix</keyword>
<dbReference type="AlphaFoldDB" id="A0A7C3DNW4"/>
<evidence type="ECO:0000313" key="4">
    <source>
        <dbReference type="EMBL" id="HFG19272.1"/>
    </source>
</evidence>
<evidence type="ECO:0000259" key="2">
    <source>
        <dbReference type="Pfam" id="PF02308"/>
    </source>
</evidence>
<dbReference type="Pfam" id="PF13194">
    <property type="entry name" value="DUF4010"/>
    <property type="match status" value="1"/>
</dbReference>
<dbReference type="PANTHER" id="PTHR39084">
    <property type="entry name" value="MEMBRANE PROTEIN-RELATED"/>
    <property type="match status" value="1"/>
</dbReference>
<sequence length="401" mass="41824">MQDALWHLLAATLIGFAVGLERERAKVERQGSTIGGVRTFTLLGLLGGVGAFGQNQWLPVVGLAAVAGLAVYSLRNSRDATSQVAALVVYVLGVLCGLGIVLPALFAGALLLGFLAFHDELHAFAGGIERSEVEAAVLLALLLGVVYPLLPDANYGPYGVWNPQEIWQVVLLVAGVNFVGYLALRLLGSRGLWAAAILGGLVSSTAVTLSMVTQSRANPGKNLLWASGAVLASQMMLGRILVWSAAIAPVLLQRLWPAMLLWLVWGLLVAFWLTRRDTSEAQPVSVQNPLQLQSALLFAGVYALVKLLARAGLEVFGSAGVFVVSAFSGVADVDAITLSLARLAANEQLMASVASIAIVVAALSNTVFKTALSFGAKGLGAYVALGLIPGGVLALLVLLLI</sequence>
<feature type="transmembrane region" description="Helical" evidence="1">
    <location>
        <begin position="223"/>
        <end position="243"/>
    </location>
</feature>
<feature type="transmembrane region" description="Helical" evidence="1">
    <location>
        <begin position="87"/>
        <end position="112"/>
    </location>
</feature>
<protein>
    <submittedName>
        <fullName evidence="4">MgtC/SapB family protein</fullName>
    </submittedName>
</protein>
<accession>A0A7C3DNW4</accession>
<keyword evidence="1" id="KW-0472">Membrane</keyword>
<feature type="transmembrane region" description="Helical" evidence="1">
    <location>
        <begin position="349"/>
        <end position="368"/>
    </location>
</feature>
<keyword evidence="1" id="KW-0812">Transmembrane</keyword>
<feature type="transmembrane region" description="Helical" evidence="1">
    <location>
        <begin position="191"/>
        <end position="211"/>
    </location>
</feature>
<feature type="transmembrane region" description="Helical" evidence="1">
    <location>
        <begin position="380"/>
        <end position="400"/>
    </location>
</feature>
<feature type="domain" description="DUF4010" evidence="3">
    <location>
        <begin position="172"/>
        <end position="374"/>
    </location>
</feature>
<comment type="caution">
    <text evidence="4">The sequence shown here is derived from an EMBL/GenBank/DDBJ whole genome shotgun (WGS) entry which is preliminary data.</text>
</comment>
<feature type="transmembrane region" description="Helical" evidence="1">
    <location>
        <begin position="255"/>
        <end position="272"/>
    </location>
</feature>
<gene>
    <name evidence="4" type="ORF">ENS82_00930</name>
</gene>
<organism evidence="4">
    <name type="scientific">Meiothermus ruber</name>
    <dbReference type="NCBI Taxonomy" id="277"/>
    <lineage>
        <taxon>Bacteria</taxon>
        <taxon>Thermotogati</taxon>
        <taxon>Deinococcota</taxon>
        <taxon>Deinococci</taxon>
        <taxon>Thermales</taxon>
        <taxon>Thermaceae</taxon>
        <taxon>Meiothermus</taxon>
    </lineage>
</organism>
<dbReference type="Pfam" id="PF02308">
    <property type="entry name" value="MgtC"/>
    <property type="match status" value="1"/>
</dbReference>
<feature type="transmembrane region" description="Helical" evidence="1">
    <location>
        <begin position="57"/>
        <end position="75"/>
    </location>
</feature>
<proteinExistence type="predicted"/>
<feature type="transmembrane region" description="Helical" evidence="1">
    <location>
        <begin position="166"/>
        <end position="184"/>
    </location>
</feature>
<feature type="transmembrane region" description="Helical" evidence="1">
    <location>
        <begin position="35"/>
        <end position="52"/>
    </location>
</feature>